<dbReference type="InterPro" id="IPR040079">
    <property type="entry name" value="Glutathione_S-Trfase"/>
</dbReference>
<evidence type="ECO:0000259" key="3">
    <source>
        <dbReference type="PROSITE" id="PS50405"/>
    </source>
</evidence>
<dbReference type="CDD" id="cd03191">
    <property type="entry name" value="GST_C_Zeta"/>
    <property type="match status" value="1"/>
</dbReference>
<comment type="similarity">
    <text evidence="1">Belongs to the GST superfamily. Zeta family.</text>
</comment>
<dbReference type="PANTHER" id="PTHR42673:SF4">
    <property type="entry name" value="MALEYLACETOACETATE ISOMERASE"/>
    <property type="match status" value="1"/>
</dbReference>
<dbReference type="RefSeq" id="WP_064544143.1">
    <property type="nucleotide sequence ID" value="NZ_LXEU01000038.1"/>
</dbReference>
<dbReference type="Pfam" id="PF13410">
    <property type="entry name" value="GST_C_2"/>
    <property type="match status" value="1"/>
</dbReference>
<dbReference type="NCBIfam" id="TIGR01262">
    <property type="entry name" value="maiA"/>
    <property type="match status" value="1"/>
</dbReference>
<proteinExistence type="inferred from homology"/>
<dbReference type="InterPro" id="IPR036249">
    <property type="entry name" value="Thioredoxin-like_sf"/>
</dbReference>
<dbReference type="EC" id="5.2.1.2" evidence="4"/>
<dbReference type="PANTHER" id="PTHR42673">
    <property type="entry name" value="MALEYLACETOACETATE ISOMERASE"/>
    <property type="match status" value="1"/>
</dbReference>
<dbReference type="PATRIC" id="fig|1354264.4.peg.1692"/>
<gene>
    <name evidence="4" type="ORF">M989_01628</name>
</gene>
<dbReference type="Gene3D" id="3.40.30.10">
    <property type="entry name" value="Glutaredoxin"/>
    <property type="match status" value="1"/>
</dbReference>
<dbReference type="SFLD" id="SFLDS00019">
    <property type="entry name" value="Glutathione_Transferase_(cytos"/>
    <property type="match status" value="1"/>
</dbReference>
<dbReference type="SUPFAM" id="SSF52833">
    <property type="entry name" value="Thioredoxin-like"/>
    <property type="match status" value="1"/>
</dbReference>
<keyword evidence="4" id="KW-0413">Isomerase</keyword>
<dbReference type="GO" id="GO:0004364">
    <property type="term" value="F:glutathione transferase activity"/>
    <property type="evidence" value="ECO:0007669"/>
    <property type="project" value="UniProtKB-EC"/>
</dbReference>
<comment type="caution">
    <text evidence="4">The sequence shown here is derived from an EMBL/GenBank/DDBJ whole genome shotgun (WGS) entry which is preliminary data.</text>
</comment>
<dbReference type="CDD" id="cd03042">
    <property type="entry name" value="GST_N_Zeta"/>
    <property type="match status" value="1"/>
</dbReference>
<dbReference type="InterPro" id="IPR005955">
    <property type="entry name" value="GST_Zeta"/>
</dbReference>
<evidence type="ECO:0000313" key="5">
    <source>
        <dbReference type="Proteomes" id="UP000078386"/>
    </source>
</evidence>
<dbReference type="InterPro" id="IPR004045">
    <property type="entry name" value="Glutathione_S-Trfase_N"/>
</dbReference>
<dbReference type="GO" id="GO:0006559">
    <property type="term" value="P:L-phenylalanine catabolic process"/>
    <property type="evidence" value="ECO:0007669"/>
    <property type="project" value="TreeGrafter"/>
</dbReference>
<reference evidence="4 5" key="1">
    <citation type="submission" date="2016-04" db="EMBL/GenBank/DDBJ databases">
        <title>ATOL: Assembling a taxonomically balanced genome-scale reconstruction of the evolutionary history of the Enterobacteriaceae.</title>
        <authorList>
            <person name="Plunkett G.III."/>
            <person name="Neeno-Eckwall E.C."/>
            <person name="Glasner J.D."/>
            <person name="Perna N.T."/>
        </authorList>
    </citation>
    <scope>NUCLEOTIDE SEQUENCE [LARGE SCALE GENOMIC DNA]</scope>
    <source>
        <strain evidence="4 5">ATCC 51603</strain>
    </source>
</reference>
<dbReference type="PROSITE" id="PS50405">
    <property type="entry name" value="GST_CTER"/>
    <property type="match status" value="1"/>
</dbReference>
<dbReference type="EMBL" id="LXEU01000038">
    <property type="protein sequence ID" value="OAT54339.1"/>
    <property type="molecule type" value="Genomic_DNA"/>
</dbReference>
<keyword evidence="5" id="KW-1185">Reference proteome</keyword>
<dbReference type="GO" id="GO:0006749">
    <property type="term" value="P:glutathione metabolic process"/>
    <property type="evidence" value="ECO:0007669"/>
    <property type="project" value="TreeGrafter"/>
</dbReference>
<feature type="domain" description="GST C-terminal" evidence="3">
    <location>
        <begin position="86"/>
        <end position="214"/>
    </location>
</feature>
<dbReference type="FunFam" id="1.20.1050.10:FF:000017">
    <property type="entry name" value="Maleylacetoacetate isomerase"/>
    <property type="match status" value="1"/>
</dbReference>
<dbReference type="GO" id="GO:0016034">
    <property type="term" value="F:maleylacetoacetate isomerase activity"/>
    <property type="evidence" value="ECO:0007669"/>
    <property type="project" value="UniProtKB-EC"/>
</dbReference>
<evidence type="ECO:0000259" key="2">
    <source>
        <dbReference type="PROSITE" id="PS50404"/>
    </source>
</evidence>
<dbReference type="EC" id="2.5.1.18" evidence="4"/>
<dbReference type="InterPro" id="IPR034333">
    <property type="entry name" value="GST_Zeta_N"/>
</dbReference>
<feature type="domain" description="GST N-terminal" evidence="2">
    <location>
        <begin position="1"/>
        <end position="81"/>
    </location>
</feature>
<dbReference type="Pfam" id="PF13409">
    <property type="entry name" value="GST_N_2"/>
    <property type="match status" value="1"/>
</dbReference>
<evidence type="ECO:0000313" key="4">
    <source>
        <dbReference type="EMBL" id="OAT54339.1"/>
    </source>
</evidence>
<dbReference type="InterPro" id="IPR034330">
    <property type="entry name" value="GST_Zeta_C"/>
</dbReference>
<keyword evidence="4" id="KW-0808">Transferase</keyword>
<dbReference type="Gene3D" id="1.20.1050.10">
    <property type="match status" value="1"/>
</dbReference>
<protein>
    <submittedName>
        <fullName evidence="4">Maleylacetoacetate isomerase</fullName>
        <ecNumber evidence="4">2.5.1.18</ecNumber>
        <ecNumber evidence="4">5.2.1.2</ecNumber>
    </submittedName>
</protein>
<name>A0A1B7K2G7_9ENTR</name>
<dbReference type="SFLD" id="SFLDG00358">
    <property type="entry name" value="Main_(cytGST)"/>
    <property type="match status" value="1"/>
</dbReference>
<dbReference type="InterPro" id="IPR036282">
    <property type="entry name" value="Glutathione-S-Trfase_C_sf"/>
</dbReference>
<dbReference type="SUPFAM" id="SSF47616">
    <property type="entry name" value="GST C-terminal domain-like"/>
    <property type="match status" value="1"/>
</dbReference>
<dbReference type="GO" id="GO:0005737">
    <property type="term" value="C:cytoplasm"/>
    <property type="evidence" value="ECO:0007669"/>
    <property type="project" value="InterPro"/>
</dbReference>
<sequence length="214" mass="24009">MKLYSFFNSSASYRVRIAMALKGIDHQTVGVNIRIGQQNALEYRRLNPVGLVPALITDNGESLGQSLAIIDWLDRHFPQTPLLPANDPQRMRVLEVVYAICCDIHPINNMRVLRYLSDELKVSEEEKKRWYAHWIQQGLSAVEQLLRRSQSGAFCFGDAPTLADCCLVPQWANAERMGCDLSGFPRCKAVYDACTALPAFIAAAPENQQDKIPA</sequence>
<dbReference type="InterPro" id="IPR010987">
    <property type="entry name" value="Glutathione-S-Trfase_C-like"/>
</dbReference>
<dbReference type="AlphaFoldDB" id="A0A1B7K2G7"/>
<dbReference type="FunFam" id="3.40.30.10:FF:000119">
    <property type="entry name" value="Maleylacetoacetate isomerase"/>
    <property type="match status" value="1"/>
</dbReference>
<accession>A0A1B7K2G7</accession>
<organism evidence="4 5">
    <name type="scientific">Kluyvera georgiana ATCC 51603</name>
    <dbReference type="NCBI Taxonomy" id="1354264"/>
    <lineage>
        <taxon>Bacteria</taxon>
        <taxon>Pseudomonadati</taxon>
        <taxon>Pseudomonadota</taxon>
        <taxon>Gammaproteobacteria</taxon>
        <taxon>Enterobacterales</taxon>
        <taxon>Enterobacteriaceae</taxon>
        <taxon>Kluyvera</taxon>
    </lineage>
</organism>
<dbReference type="PROSITE" id="PS50404">
    <property type="entry name" value="GST_NTER"/>
    <property type="match status" value="1"/>
</dbReference>
<dbReference type="Proteomes" id="UP000078386">
    <property type="component" value="Unassembled WGS sequence"/>
</dbReference>
<evidence type="ECO:0000256" key="1">
    <source>
        <dbReference type="ARBA" id="ARBA00010007"/>
    </source>
</evidence>